<proteinExistence type="predicted"/>
<feature type="transmembrane region" description="Helical" evidence="1">
    <location>
        <begin position="918"/>
        <end position="939"/>
    </location>
</feature>
<gene>
    <name evidence="2" type="ORF">DEBURN_LOCUS8863</name>
</gene>
<sequence>MDTYEKFDQIPEIILKELINEQEVSQSSIYHIAVSPNGQNVAILNTVTLELKTCQVDNLDEFRTVKCESLKDFEPKSKICWSLAIANSIDIQLESGDIHRETLIALSCFDERDMMIFKDSSSSGDDKTELSDEEKGPRNFLRSFPITTWIISSWHEERIMTALDNIGGLVKFLDDISKDTNLINVLVINASGICKTVFNLDNIIMKKSNSMWEKLPFYRNSASLKEFLFPPRIQAELRKLYQNTSCLELLSRSIENDFFLFEDYQDRNQVIQMYNLKTCKLEMVFRLREQSDFTVFGCGNPVIAISRNKNLLAYCHGANSITLYLMENSLEVSTRIFPQIEKIISLDFINDDESLFIIAQDNKNSLPIIICWDLFSYMKNSTRILEDTNKIFSTNNIKLVRACDTMLVINQEGKIISIAKHPSLIDILKPQPKSEKPLIKLPLQYLKDSEWTQAVPHTTLQLTIGETTVQVWYKKENKSILKYIWTNCCNRKLTVKSLEIGHQEFKIELSYQSPNVYWDEMIVNLHWPYYVNTINDACSALHYLYERRDDPAGPTKQQQYEDLILQTEQIVFKFIKKNPSIWRLIEVRYNVMASLLRGRRINLIQYLLIDSLNYKNNQNNKFLHTPRMFEWPKKLKTSDLEIAIKCSEGKRQYRDAVVVGFLLNYYTDNAMENTGWMFTVSKSISLLFEHHLDSYITELFCKPIFGAKEIHIDESYLSPNDLPKGKSKYIRAFEPSTELLSKPEKSRMRKIKLLNPIFNIIDKSKISLSQTQHLAAFQKIQKVIPGLDHGDSSALVTMRMVPLPDFTVYPQEIKDQEVNLLGLPMRLLRLLIWPRSYIVKKESKLSPFLRVIKRDKNGITFDNPAIEAVIDFKWGAARNHFLRHAALYFTFAMLFGIITGAVKNTWFGQISQDNTDIGMKIIIFFLTSIFYYLGYYLLASEIIQMKHNGIKQYISVYNFFDLASVIMPICTYTSGLVIHSGNTTVAQEKEFTIAVAFTVLVMWMELFLLLRFFSGLIPNGSSFKIQNVNNNDELSDYQINQVFSVDQTSDNYFSNFAKSVQAVYFWINGRWDQLDQWTFWPIDLLAFVSSVLLITVMQNMLIAGVFDDAKDDGRHAVLLYRAELIAEYETLKKLFGDKKGNPRHIYYIGKSNKFADWLRKCQEYNKLCKASTSFSNINRNSSTIQSFKHSDPYDSDSDEDASDWNQKSQVSFQKCGNEINKSNRVNKMEIHSSYTSTSEDEFSLSPSLTIIENGELKDEISYLKTDLKSIENNLENKLILMEKKMTQMLELITKLSNN</sequence>
<feature type="transmembrane region" description="Helical" evidence="1">
    <location>
        <begin position="959"/>
        <end position="979"/>
    </location>
</feature>
<feature type="transmembrane region" description="Helical" evidence="1">
    <location>
        <begin position="885"/>
        <end position="906"/>
    </location>
</feature>
<keyword evidence="1" id="KW-1133">Transmembrane helix</keyword>
<feature type="transmembrane region" description="Helical" evidence="1">
    <location>
        <begin position="991"/>
        <end position="1013"/>
    </location>
</feature>
<evidence type="ECO:0000313" key="3">
    <source>
        <dbReference type="Proteomes" id="UP000789706"/>
    </source>
</evidence>
<evidence type="ECO:0000313" key="2">
    <source>
        <dbReference type="EMBL" id="CAG8587113.1"/>
    </source>
</evidence>
<feature type="transmembrane region" description="Helical" evidence="1">
    <location>
        <begin position="1084"/>
        <end position="1106"/>
    </location>
</feature>
<reference evidence="2" key="1">
    <citation type="submission" date="2021-06" db="EMBL/GenBank/DDBJ databases">
        <authorList>
            <person name="Kallberg Y."/>
            <person name="Tangrot J."/>
            <person name="Rosling A."/>
        </authorList>
    </citation>
    <scope>NUCLEOTIDE SEQUENCE</scope>
    <source>
        <strain evidence="2">AZ414A</strain>
    </source>
</reference>
<keyword evidence="1" id="KW-0472">Membrane</keyword>
<accession>A0A9N9C0A8</accession>
<name>A0A9N9C0A8_9GLOM</name>
<evidence type="ECO:0000256" key="1">
    <source>
        <dbReference type="SAM" id="Phobius"/>
    </source>
</evidence>
<organism evidence="2 3">
    <name type="scientific">Diversispora eburnea</name>
    <dbReference type="NCBI Taxonomy" id="1213867"/>
    <lineage>
        <taxon>Eukaryota</taxon>
        <taxon>Fungi</taxon>
        <taxon>Fungi incertae sedis</taxon>
        <taxon>Mucoromycota</taxon>
        <taxon>Glomeromycotina</taxon>
        <taxon>Glomeromycetes</taxon>
        <taxon>Diversisporales</taxon>
        <taxon>Diversisporaceae</taxon>
        <taxon>Diversispora</taxon>
    </lineage>
</organism>
<dbReference type="SUPFAM" id="SSF50978">
    <property type="entry name" value="WD40 repeat-like"/>
    <property type="match status" value="1"/>
</dbReference>
<protein>
    <submittedName>
        <fullName evidence="2">9879_t:CDS:1</fullName>
    </submittedName>
</protein>
<dbReference type="InterPro" id="IPR036322">
    <property type="entry name" value="WD40_repeat_dom_sf"/>
</dbReference>
<keyword evidence="1" id="KW-0812">Transmembrane</keyword>
<keyword evidence="3" id="KW-1185">Reference proteome</keyword>
<dbReference type="Proteomes" id="UP000789706">
    <property type="component" value="Unassembled WGS sequence"/>
</dbReference>
<comment type="caution">
    <text evidence="2">The sequence shown here is derived from an EMBL/GenBank/DDBJ whole genome shotgun (WGS) entry which is preliminary data.</text>
</comment>
<dbReference type="EMBL" id="CAJVPK010001445">
    <property type="protein sequence ID" value="CAG8587113.1"/>
    <property type="molecule type" value="Genomic_DNA"/>
</dbReference>
<dbReference type="OrthoDB" id="2433234at2759"/>